<keyword evidence="2" id="KW-0963">Cytoplasm</keyword>
<feature type="domain" description="Up-frameshift suppressor 2 C-terminal" evidence="4">
    <location>
        <begin position="95"/>
        <end position="219"/>
    </location>
</feature>
<feature type="compositionally biased region" description="Acidic residues" evidence="3">
    <location>
        <begin position="8"/>
        <end position="18"/>
    </location>
</feature>
<dbReference type="PANTHER" id="PTHR12839:SF7">
    <property type="entry name" value="REGULATOR OF NONSENSE TRANSCRIPTS 2"/>
    <property type="match status" value="1"/>
</dbReference>
<name>A0A8D8ZSV6_9HEMI</name>
<dbReference type="GO" id="GO:0000184">
    <property type="term" value="P:nuclear-transcribed mRNA catabolic process, nonsense-mediated decay"/>
    <property type="evidence" value="ECO:0007669"/>
    <property type="project" value="InterPro"/>
</dbReference>
<dbReference type="GO" id="GO:0005737">
    <property type="term" value="C:cytoplasm"/>
    <property type="evidence" value="ECO:0007669"/>
    <property type="project" value="UniProtKB-SubCell"/>
</dbReference>
<evidence type="ECO:0000256" key="1">
    <source>
        <dbReference type="ARBA" id="ARBA00004496"/>
    </source>
</evidence>
<feature type="compositionally biased region" description="Basic and acidic residues" evidence="3">
    <location>
        <begin position="19"/>
        <end position="37"/>
    </location>
</feature>
<dbReference type="InterPro" id="IPR007193">
    <property type="entry name" value="Upf2/Nmd2_C"/>
</dbReference>
<reference evidence="5" key="1">
    <citation type="submission" date="2021-05" db="EMBL/GenBank/DDBJ databases">
        <authorList>
            <person name="Alioto T."/>
            <person name="Alioto T."/>
            <person name="Gomez Garrido J."/>
        </authorList>
    </citation>
    <scope>NUCLEOTIDE SEQUENCE</scope>
</reference>
<dbReference type="Gene3D" id="4.10.80.160">
    <property type="match status" value="1"/>
</dbReference>
<comment type="subcellular location">
    <subcellularLocation>
        <location evidence="1">Cytoplasm</location>
    </subcellularLocation>
</comment>
<dbReference type="GO" id="GO:0035145">
    <property type="term" value="C:exon-exon junction complex"/>
    <property type="evidence" value="ECO:0007669"/>
    <property type="project" value="TreeGrafter"/>
</dbReference>
<accession>A0A8D8ZSV6</accession>
<feature type="region of interest" description="Disordered" evidence="3">
    <location>
        <begin position="1"/>
        <end position="112"/>
    </location>
</feature>
<evidence type="ECO:0000256" key="2">
    <source>
        <dbReference type="ARBA" id="ARBA00022490"/>
    </source>
</evidence>
<feature type="region of interest" description="Disordered" evidence="3">
    <location>
        <begin position="227"/>
        <end position="263"/>
    </location>
</feature>
<dbReference type="Pfam" id="PF04050">
    <property type="entry name" value="Upf2"/>
    <property type="match status" value="1"/>
</dbReference>
<evidence type="ECO:0000313" key="5">
    <source>
        <dbReference type="EMBL" id="CAG6752777.1"/>
    </source>
</evidence>
<dbReference type="EMBL" id="HBUF01534362">
    <property type="protein sequence ID" value="CAG6752777.1"/>
    <property type="molecule type" value="Transcribed_RNA"/>
</dbReference>
<dbReference type="PANTHER" id="PTHR12839">
    <property type="entry name" value="NONSENSE-MEDIATED MRNA DECAY PROTEIN 2 UP-FRAMESHIFT SUPPRESSOR 2"/>
    <property type="match status" value="1"/>
</dbReference>
<protein>
    <submittedName>
        <fullName evidence="5">Regulator of nonsense transcripts 2</fullName>
    </submittedName>
</protein>
<feature type="compositionally biased region" description="Acidic residues" evidence="3">
    <location>
        <begin position="80"/>
        <end position="112"/>
    </location>
</feature>
<evidence type="ECO:0000256" key="3">
    <source>
        <dbReference type="SAM" id="MobiDB-lite"/>
    </source>
</evidence>
<evidence type="ECO:0000259" key="4">
    <source>
        <dbReference type="Pfam" id="PF04050"/>
    </source>
</evidence>
<dbReference type="AlphaFoldDB" id="A0A8D8ZSV6"/>
<dbReference type="InterPro" id="IPR039762">
    <property type="entry name" value="Nmd2/UPF2"/>
</dbReference>
<sequence length="278" mass="31898">MLDMGVIAEEDDGEEEEKENNIGEERRGRKLSDERRVGGNHNNAVINNKDRNSETNTTETDGGRNASETDETAGNSERMDIDDEDEETEEFSEEMPLEEDETDPPQLEDDDDFLPEFEKMVSDNLQERTREMTHKNKLANLSVPVNFGRSNLKQNYEQLTAGEQEACTINFMLMVRTKSNKQSYKPLVVPKTCDLVLNLKSQEKAKKDEMEQVKKLTLNITDRLEEEDYHQEVESGTRNLNHGSHHRSYKHQSPKGPYTPDAELIFGKSKKSYASKFS</sequence>
<organism evidence="5">
    <name type="scientific">Cacopsylla melanoneura</name>
    <dbReference type="NCBI Taxonomy" id="428564"/>
    <lineage>
        <taxon>Eukaryota</taxon>
        <taxon>Metazoa</taxon>
        <taxon>Ecdysozoa</taxon>
        <taxon>Arthropoda</taxon>
        <taxon>Hexapoda</taxon>
        <taxon>Insecta</taxon>
        <taxon>Pterygota</taxon>
        <taxon>Neoptera</taxon>
        <taxon>Paraneoptera</taxon>
        <taxon>Hemiptera</taxon>
        <taxon>Sternorrhyncha</taxon>
        <taxon>Psylloidea</taxon>
        <taxon>Psyllidae</taxon>
        <taxon>Psyllinae</taxon>
        <taxon>Cacopsylla</taxon>
    </lineage>
</organism>
<feature type="compositionally biased region" description="Basic residues" evidence="3">
    <location>
        <begin position="243"/>
        <end position="253"/>
    </location>
</feature>
<proteinExistence type="predicted"/>